<reference evidence="2" key="1">
    <citation type="submission" date="2021-01" db="EMBL/GenBank/DDBJ databases">
        <authorList>
            <consortium name="Genoscope - CEA"/>
            <person name="William W."/>
        </authorList>
    </citation>
    <scope>NUCLEOTIDE SEQUENCE</scope>
</reference>
<feature type="transmembrane region" description="Helical" evidence="1">
    <location>
        <begin position="223"/>
        <end position="245"/>
    </location>
</feature>
<proteinExistence type="predicted"/>
<feature type="transmembrane region" description="Helical" evidence="1">
    <location>
        <begin position="265"/>
        <end position="293"/>
    </location>
</feature>
<dbReference type="AlphaFoldDB" id="A0A8S1MG27"/>
<keyword evidence="1" id="KW-0812">Transmembrane</keyword>
<gene>
    <name evidence="2" type="ORF">PSON_ATCC_30995.1.T0330314</name>
</gene>
<dbReference type="Proteomes" id="UP000692954">
    <property type="component" value="Unassembled WGS sequence"/>
</dbReference>
<comment type="caution">
    <text evidence="2">The sequence shown here is derived from an EMBL/GenBank/DDBJ whole genome shotgun (WGS) entry which is preliminary data.</text>
</comment>
<feature type="transmembrane region" description="Helical" evidence="1">
    <location>
        <begin position="187"/>
        <end position="211"/>
    </location>
</feature>
<accession>A0A8S1MG27</accession>
<feature type="transmembrane region" description="Helical" evidence="1">
    <location>
        <begin position="104"/>
        <end position="122"/>
    </location>
</feature>
<feature type="transmembrane region" description="Helical" evidence="1">
    <location>
        <begin position="134"/>
        <end position="155"/>
    </location>
</feature>
<feature type="transmembrane region" description="Helical" evidence="1">
    <location>
        <begin position="63"/>
        <end position="84"/>
    </location>
</feature>
<name>A0A8S1MG27_9CILI</name>
<evidence type="ECO:0000256" key="1">
    <source>
        <dbReference type="SAM" id="Phobius"/>
    </source>
</evidence>
<feature type="transmembrane region" description="Helical" evidence="1">
    <location>
        <begin position="30"/>
        <end position="51"/>
    </location>
</feature>
<evidence type="ECO:0000313" key="3">
    <source>
        <dbReference type="Proteomes" id="UP000692954"/>
    </source>
</evidence>
<organism evidence="2 3">
    <name type="scientific">Paramecium sonneborni</name>
    <dbReference type="NCBI Taxonomy" id="65129"/>
    <lineage>
        <taxon>Eukaryota</taxon>
        <taxon>Sar</taxon>
        <taxon>Alveolata</taxon>
        <taxon>Ciliophora</taxon>
        <taxon>Intramacronucleata</taxon>
        <taxon>Oligohymenophorea</taxon>
        <taxon>Peniculida</taxon>
        <taxon>Parameciidae</taxon>
        <taxon>Paramecium</taxon>
    </lineage>
</organism>
<keyword evidence="1" id="KW-0472">Membrane</keyword>
<sequence>MESCEEQSIVQVYEQHCAENLNNIDKQVTFVLRLIILLIAIFSSSIVLITIKNSKKSKFWPFKLIFCQVVSEIIDLLLALIFTINSSCWPNVCKIIGYIMHSNWLASLNLMFLQCFLFFCLIQLECLFNFIMTYLKFFIFIFYTFPYAFLFYVYMDDGFGPSGWYLKDGEFNFIFCGFINHLIKEFWVVPVSILFGISIIISIFNACFWVHLQYKKELRYPALRIRSMVIFPLLYFFAWIINFLMRINETDSLEKKYCPVQEKNIFYYIFYSTLNLGFELHLTVGAFLFYCIFKGLFGINSFWDEICFRRKKNIIQNNNKLYLEESDSAIQLE</sequence>
<dbReference type="OrthoDB" id="307654at2759"/>
<evidence type="ECO:0000313" key="2">
    <source>
        <dbReference type="EMBL" id="CAD8075606.1"/>
    </source>
</evidence>
<dbReference type="EMBL" id="CAJJDN010000033">
    <property type="protein sequence ID" value="CAD8075606.1"/>
    <property type="molecule type" value="Genomic_DNA"/>
</dbReference>
<keyword evidence="3" id="KW-1185">Reference proteome</keyword>
<protein>
    <submittedName>
        <fullName evidence="2">Uncharacterized protein</fullName>
    </submittedName>
</protein>
<keyword evidence="1" id="KW-1133">Transmembrane helix</keyword>